<proteinExistence type="predicted"/>
<dbReference type="SUPFAM" id="SSF103088">
    <property type="entry name" value="OmpA-like"/>
    <property type="match status" value="1"/>
</dbReference>
<dbReference type="RefSeq" id="WP_087281118.1">
    <property type="nucleotide sequence ID" value="NZ_CP021455.1"/>
</dbReference>
<feature type="region of interest" description="Disordered" evidence="1">
    <location>
        <begin position="1"/>
        <end position="27"/>
    </location>
</feature>
<evidence type="ECO:0000313" key="3">
    <source>
        <dbReference type="EMBL" id="ARU05197.1"/>
    </source>
</evidence>
<reference evidence="3 4" key="1">
    <citation type="submission" date="2017-05" db="EMBL/GenBank/DDBJ databases">
        <authorList>
            <person name="Song R."/>
            <person name="Chenine A.L."/>
            <person name="Ruprecht R.M."/>
        </authorList>
    </citation>
    <scope>NUCLEOTIDE SEQUENCE [LARGE SCALE GENOMIC DNA]</scope>
    <source>
        <strain evidence="3 4">DSM 26136</strain>
    </source>
</reference>
<dbReference type="EMBL" id="CP021455">
    <property type="protein sequence ID" value="ARU05197.1"/>
    <property type="molecule type" value="Genomic_DNA"/>
</dbReference>
<gene>
    <name evidence="3" type="ORF">CCO03_11350</name>
</gene>
<sequence>MTEPASSPSSSAVPTAPHQTDARPARSPVQRWTRRLVWTGGTVLAIWGVGWLAVPPVLKWQAQKQASAILGRAVTVGDIDFKPWSLQLTLRDLQVAKADGRGAQVAVGRIHVDAAIQSLFRLAPVLDAVEVDAPQIHVRHLGNGHYDFDDILKRLAERPADPPDPEAKPARFALYNVAIKGGEVTFDDDPVQGHHELRSLDLQLPFISNLDSQREIKVLPKLAFVLDGSHFDSAAETLPFMDTRATQARFKVDALDLGEYAAYVPASVPVALKGAMLDADLTLSFEQHDSPSLMLSGLLTARDFNLQERDGTPLAAFDRLVVELGEVRPLTQDVHLKSVRLEAPRMHLARDPQGLLNLLRLAKATAQDGPGAQAAPVAAASAPAASASVASTPADTVSAAAAPASDAVAGSMAASPMKKSSMVADTPASQAAQSASTPASAASAARQGAPAPSALKLRVDRVAVVGGDITWLDQAAGVPDQPANLRLSQLQVDAAGLVVPLNTPVRFSGSGVLSEARADTGTAPADGRPTAQAKPSAASPAGDAGQAARPAPVTAAKSIGQTASAAAPSQAVASAARPGASAPVQPASAAAANAAPTEAVPAAEVPLPALVALADLPAGGLSFAGEATQSAVAVQSTLRDLPLALAGPYVRPFLRPQLAGNLSAASALRWAAANAQGEGGELRLQLSQAQLDELALRQPGEAQASAGKARKPGAALPGLPTVKRIEVGDVEVLPLAQRVTVGSLTVTEPQAQVSRNAQGKLMVEDWLVAQPAASTPSGKAGAAPAWQVALGELQLKGGRVGWRDEVPERPVEATLSDLAATVKGFEFGGAGSKPMQVQLSSRLGAGRLEPGRLSWQGAVTQQPLAAKGEVNLQRLPVHAFEPYFAGLLNIELLRADTSFKGRVDFANSQQGPRLKLAGDASVEEFRAHSVVGSITDERAPEPAAASSTERSRGTTQTTSVAPVPTRAQAQRQQAQVSTSRSAGSAGTPTVAAGADSVNSGAPLAPVSGRQGRGGLNLGEELLSWKTLHVRGLDVTVQPQARPVVNVAETRLADFFARVIVFPNGRLNLQDLVKASPEEQAAAAAPAAAAASGAAQASAPAPSTAASTATAAAQPANPPSTGPILRFGPTRLVGGKVYFSDRFIKPNYSADLTELNGSLNAFSSEPDPSGAVQMADLSLTGRAEGSAGLDISGKVNPLAKPLALDVTGKVHDLELPPLSPYAIKYSGYGIERGKMSVDVHYEVLPSGQLTASNKLVLNQLTFGEKVEGAPASLPVKLAVTLLSDRNGVIDLDLPISGSLNDPQFSVGPIIVKAIFNIIGKAVTAPFTLLAKAFGGSGDEMSQVVFAPGSSELTPQAQQNLDKIAKALTDRPSLKLTVSGAADLQRESSGYQRERLQALVAAEQRRGEGAGGKQADQDATAMLQAAASAASAAAASTRPARAARITGAEYDALLKQVYKRADIKKPRNAIGLAKDLPTAEMERLLMDSIAVGDEQMRQLAQARATAVRDYLASRQLPADRLFVGASQLDKPAAAAAGAASASAAEPGKAWAPHAALSLKN</sequence>
<dbReference type="GO" id="GO:0090313">
    <property type="term" value="P:regulation of protein targeting to membrane"/>
    <property type="evidence" value="ECO:0007669"/>
    <property type="project" value="TreeGrafter"/>
</dbReference>
<keyword evidence="2" id="KW-1133">Transmembrane helix</keyword>
<evidence type="ECO:0000313" key="4">
    <source>
        <dbReference type="Proteomes" id="UP000196138"/>
    </source>
</evidence>
<feature type="compositionally biased region" description="Low complexity" evidence="1">
    <location>
        <begin position="533"/>
        <end position="548"/>
    </location>
</feature>
<feature type="region of interest" description="Disordered" evidence="1">
    <location>
        <begin position="1100"/>
        <end position="1126"/>
    </location>
</feature>
<dbReference type="PANTHER" id="PTHR30441:SF8">
    <property type="entry name" value="DUF748 DOMAIN-CONTAINING PROTEIN"/>
    <property type="match status" value="1"/>
</dbReference>
<keyword evidence="4" id="KW-1185">Reference proteome</keyword>
<feature type="compositionally biased region" description="Low complexity" evidence="1">
    <location>
        <begin position="961"/>
        <end position="982"/>
    </location>
</feature>
<protein>
    <submittedName>
        <fullName evidence="3">Uncharacterized protein</fullName>
    </submittedName>
</protein>
<dbReference type="PANTHER" id="PTHR30441">
    <property type="entry name" value="DUF748 DOMAIN-CONTAINING PROTEIN"/>
    <property type="match status" value="1"/>
</dbReference>
<dbReference type="GO" id="GO:0005886">
    <property type="term" value="C:plasma membrane"/>
    <property type="evidence" value="ECO:0007669"/>
    <property type="project" value="TreeGrafter"/>
</dbReference>
<dbReference type="InterPro" id="IPR008023">
    <property type="entry name" value="DUF748"/>
</dbReference>
<dbReference type="InterPro" id="IPR036737">
    <property type="entry name" value="OmpA-like_sf"/>
</dbReference>
<dbReference type="Pfam" id="PF05359">
    <property type="entry name" value="DUF748"/>
    <property type="match status" value="2"/>
</dbReference>
<feature type="region of interest" description="Disordered" evidence="1">
    <location>
        <begin position="512"/>
        <end position="556"/>
    </location>
</feature>
<dbReference type="Proteomes" id="UP000196138">
    <property type="component" value="Chromosome"/>
</dbReference>
<feature type="compositionally biased region" description="Low complexity" evidence="1">
    <location>
        <begin position="1"/>
        <end position="17"/>
    </location>
</feature>
<accession>A0A1Y0ENJ8</accession>
<feature type="compositionally biased region" description="Low complexity" evidence="1">
    <location>
        <begin position="1100"/>
        <end position="1114"/>
    </location>
</feature>
<evidence type="ECO:0000256" key="2">
    <source>
        <dbReference type="SAM" id="Phobius"/>
    </source>
</evidence>
<feature type="region of interest" description="Disordered" evidence="1">
    <location>
        <begin position="931"/>
        <end position="1011"/>
    </location>
</feature>
<feature type="region of interest" description="Disordered" evidence="1">
    <location>
        <begin position="424"/>
        <end position="451"/>
    </location>
</feature>
<dbReference type="Gene3D" id="3.30.1330.60">
    <property type="entry name" value="OmpA-like domain"/>
    <property type="match status" value="1"/>
</dbReference>
<keyword evidence="2" id="KW-0472">Membrane</keyword>
<feature type="transmembrane region" description="Helical" evidence="2">
    <location>
        <begin position="36"/>
        <end position="54"/>
    </location>
</feature>
<dbReference type="KEGG" id="cser:CCO03_11350"/>
<name>A0A1Y0ENJ8_9BURK</name>
<evidence type="ECO:0000256" key="1">
    <source>
        <dbReference type="SAM" id="MobiDB-lite"/>
    </source>
</evidence>
<dbReference type="InterPro" id="IPR052894">
    <property type="entry name" value="AsmA-related"/>
</dbReference>
<dbReference type="OrthoDB" id="9757969at2"/>
<organism evidence="3 4">
    <name type="scientific">Comamonas serinivorans</name>
    <dbReference type="NCBI Taxonomy" id="1082851"/>
    <lineage>
        <taxon>Bacteria</taxon>
        <taxon>Pseudomonadati</taxon>
        <taxon>Pseudomonadota</taxon>
        <taxon>Betaproteobacteria</taxon>
        <taxon>Burkholderiales</taxon>
        <taxon>Comamonadaceae</taxon>
        <taxon>Comamonas</taxon>
    </lineage>
</organism>
<keyword evidence="2" id="KW-0812">Transmembrane</keyword>
<feature type="compositionally biased region" description="Polar residues" evidence="1">
    <location>
        <begin position="945"/>
        <end position="960"/>
    </location>
</feature>